<dbReference type="RefSeq" id="WP_075358043.1">
    <property type="nucleotide sequence ID" value="NZ_MSRG01000023.1"/>
</dbReference>
<protein>
    <submittedName>
        <fullName evidence="3">Short-chain dehydrodenase (DltE)</fullName>
    </submittedName>
</protein>
<dbReference type="InterPro" id="IPR020904">
    <property type="entry name" value="Sc_DH/Rdtase_CS"/>
</dbReference>
<keyword evidence="2" id="KW-0560">Oxidoreductase</keyword>
<dbReference type="EMBL" id="NBTY01000006">
    <property type="protein sequence ID" value="OTP80586.1"/>
    <property type="molecule type" value="Genomic_DNA"/>
</dbReference>
<dbReference type="SUPFAM" id="SSF51735">
    <property type="entry name" value="NAD(P)-binding Rossmann-fold domains"/>
    <property type="match status" value="1"/>
</dbReference>
<evidence type="ECO:0000313" key="3">
    <source>
        <dbReference type="EMBL" id="OTP70528.1"/>
    </source>
</evidence>
<dbReference type="InterPro" id="IPR036291">
    <property type="entry name" value="NAD(P)-bd_dom_sf"/>
</dbReference>
<reference evidence="3 6" key="2">
    <citation type="submission" date="2017-03" db="EMBL/GenBank/DDBJ databases">
        <title>Genome analysis of strain PAMC 26577.</title>
        <authorList>
            <person name="Oh H.-M."/>
            <person name="Yang J.-A."/>
        </authorList>
    </citation>
    <scope>NUCLEOTIDE SEQUENCE [LARGE SCALE GENOMIC DNA]</scope>
    <source>
        <strain evidence="3 6">PAMC 26577</strain>
    </source>
</reference>
<name>A0A242MHU7_CABSO</name>
<dbReference type="Proteomes" id="UP000194546">
    <property type="component" value="Unassembled WGS sequence"/>
</dbReference>
<comment type="caution">
    <text evidence="3">The sequence shown here is derived from an EMBL/GenBank/DDBJ whole genome shotgun (WGS) entry which is preliminary data.</text>
</comment>
<evidence type="ECO:0000313" key="4">
    <source>
        <dbReference type="EMBL" id="OTP80586.1"/>
    </source>
</evidence>
<dbReference type="PROSITE" id="PS00061">
    <property type="entry name" value="ADH_SHORT"/>
    <property type="match status" value="1"/>
</dbReference>
<proteinExistence type="inferred from homology"/>
<dbReference type="InterPro" id="IPR002347">
    <property type="entry name" value="SDR_fam"/>
</dbReference>
<dbReference type="PANTHER" id="PTHR44169:SF6">
    <property type="entry name" value="NADPH-DEPENDENT 1-ACYLDIHYDROXYACETONE PHOSPHATE REDUCTASE"/>
    <property type="match status" value="1"/>
</dbReference>
<gene>
    <name evidence="4" type="ORF">PAMC26510_02975</name>
    <name evidence="3" type="ORF">PAMC26577_26100</name>
</gene>
<dbReference type="Gene3D" id="3.40.50.720">
    <property type="entry name" value="NAD(P)-binding Rossmann-like Domain"/>
    <property type="match status" value="1"/>
</dbReference>
<evidence type="ECO:0000313" key="6">
    <source>
        <dbReference type="Proteomes" id="UP000195221"/>
    </source>
</evidence>
<evidence type="ECO:0000313" key="5">
    <source>
        <dbReference type="Proteomes" id="UP000194546"/>
    </source>
</evidence>
<evidence type="ECO:0000256" key="2">
    <source>
        <dbReference type="ARBA" id="ARBA00023002"/>
    </source>
</evidence>
<dbReference type="PRINTS" id="PR00081">
    <property type="entry name" value="GDHRDH"/>
</dbReference>
<accession>A0A242MHU7</accession>
<dbReference type="EMBL" id="NBTZ01000106">
    <property type="protein sequence ID" value="OTP70528.1"/>
    <property type="molecule type" value="Genomic_DNA"/>
</dbReference>
<organism evidence="3 6">
    <name type="scientific">Caballeronia sordidicola</name>
    <name type="common">Burkholderia sordidicola</name>
    <dbReference type="NCBI Taxonomy" id="196367"/>
    <lineage>
        <taxon>Bacteria</taxon>
        <taxon>Pseudomonadati</taxon>
        <taxon>Pseudomonadota</taxon>
        <taxon>Betaproteobacteria</taxon>
        <taxon>Burkholderiales</taxon>
        <taxon>Burkholderiaceae</taxon>
        <taxon>Caballeronia</taxon>
    </lineage>
</organism>
<reference evidence="4 5" key="1">
    <citation type="submission" date="2017-03" db="EMBL/GenBank/DDBJ databases">
        <title>Genome analysis of strain PAMC 26510.</title>
        <authorList>
            <person name="Oh H.-M."/>
            <person name="Yang J.-A."/>
        </authorList>
    </citation>
    <scope>NUCLEOTIDE SEQUENCE [LARGE SCALE GENOMIC DNA]</scope>
    <source>
        <strain evidence="4 5">PAMC 26510</strain>
    </source>
</reference>
<dbReference type="Proteomes" id="UP000195221">
    <property type="component" value="Unassembled WGS sequence"/>
</dbReference>
<dbReference type="PANTHER" id="PTHR44169">
    <property type="entry name" value="NADPH-DEPENDENT 1-ACYLDIHYDROXYACETONE PHOSPHATE REDUCTASE"/>
    <property type="match status" value="1"/>
</dbReference>
<evidence type="ECO:0000256" key="1">
    <source>
        <dbReference type="ARBA" id="ARBA00006484"/>
    </source>
</evidence>
<dbReference type="GO" id="GO:0016491">
    <property type="term" value="F:oxidoreductase activity"/>
    <property type="evidence" value="ECO:0007669"/>
    <property type="project" value="UniProtKB-KW"/>
</dbReference>
<sequence length="251" mass="26651">MKLTGNTIFITGGGSGIGRGLAEALHKLGNQVIIAGRRRNHLDAVIAANPGMKAVELDISDPASIEHVAAKLIVDHPELNVLINNAGIMQADAVAGKIDDAQMVSIVTTNLIGPIRMTSALIEHLKTRNDAIVAYTSSVLAFVPLALTAVYSSTKAALHSYALSQRFMLKDTSVRVLEIAPPWVRTELMNSQEAEMAMPLDQFIDETIKALGSGADEILVAAARPMRANPGPGEHDFVNGFNSQMMATMGG</sequence>
<comment type="similarity">
    <text evidence="1">Belongs to the short-chain dehydrogenases/reductases (SDR) family.</text>
</comment>
<dbReference type="Pfam" id="PF00106">
    <property type="entry name" value="adh_short"/>
    <property type="match status" value="1"/>
</dbReference>
<dbReference type="AlphaFoldDB" id="A0A242MHU7"/>